<dbReference type="InterPro" id="IPR058840">
    <property type="entry name" value="AAA_SelU"/>
</dbReference>
<dbReference type="EMBL" id="CP009963">
    <property type="protein sequence ID" value="AIY44204.1"/>
    <property type="molecule type" value="Genomic_DNA"/>
</dbReference>
<protein>
    <submittedName>
        <fullName evidence="3">Selenophosphate-dependent tRNA 2-selenouridine synthase</fullName>
    </submittedName>
</protein>
<feature type="domain" description="Rhodanese" evidence="2">
    <location>
        <begin position="37"/>
        <end position="153"/>
    </location>
</feature>
<evidence type="ECO:0000259" key="2">
    <source>
        <dbReference type="PROSITE" id="PS50206"/>
    </source>
</evidence>
<dbReference type="InterPro" id="IPR036873">
    <property type="entry name" value="Rhodanese-like_dom_sf"/>
</dbReference>
<name>A0A0A1FKJ9_9BURK</name>
<organism evidence="3 4">
    <name type="scientific">Collimonas arenae</name>
    <dbReference type="NCBI Taxonomy" id="279058"/>
    <lineage>
        <taxon>Bacteria</taxon>
        <taxon>Pseudomonadati</taxon>
        <taxon>Pseudomonadota</taxon>
        <taxon>Betaproteobacteria</taxon>
        <taxon>Burkholderiales</taxon>
        <taxon>Oxalobacteraceae</taxon>
        <taxon>Collimonas</taxon>
    </lineage>
</organism>
<keyword evidence="3" id="KW-0614">Plasmid</keyword>
<dbReference type="SMART" id="SM00450">
    <property type="entry name" value="RHOD"/>
    <property type="match status" value="1"/>
</dbReference>
<dbReference type="PANTHER" id="PTHR30401:SF0">
    <property type="entry name" value="TRNA 2-SELENOURIDINE SYNTHASE"/>
    <property type="match status" value="1"/>
</dbReference>
<dbReference type="PROSITE" id="PS50206">
    <property type="entry name" value="RHODANESE_3"/>
    <property type="match status" value="1"/>
</dbReference>
<dbReference type="HOGENOM" id="CLU_043456_0_0_4"/>
<dbReference type="GO" id="GO:0002098">
    <property type="term" value="P:tRNA wobble uridine modification"/>
    <property type="evidence" value="ECO:0007669"/>
    <property type="project" value="InterPro"/>
</dbReference>
<dbReference type="Proteomes" id="UP000030302">
    <property type="component" value="Plasmid unnamed"/>
</dbReference>
<geneLocation type="plasmid" evidence="3 4">
    <name>unnamed</name>
</geneLocation>
<proteinExistence type="predicted"/>
<dbReference type="PANTHER" id="PTHR30401">
    <property type="entry name" value="TRNA 2-SELENOURIDINE SYNTHASE"/>
    <property type="match status" value="1"/>
</dbReference>
<accession>A0A0A1FKJ9</accession>
<reference evidence="4" key="1">
    <citation type="journal article" date="2014" name="Soil Biol. Biochem.">
        <title>Structure and function of bacterial communities in ageing soils: Insights from the Mendocino ecological staircase.</title>
        <authorList>
            <person name="Uroz S."/>
            <person name="Tech J.J."/>
            <person name="Sawaya N.A."/>
            <person name="Frey-Klett P."/>
            <person name="Leveau J.H.J."/>
        </authorList>
    </citation>
    <scope>NUCLEOTIDE SEQUENCE [LARGE SCALE GENOMIC DNA]</scope>
    <source>
        <strain evidence="4">Cal35</strain>
        <plasmid evidence="4">unnamed</plasmid>
    </source>
</reference>
<evidence type="ECO:0000313" key="4">
    <source>
        <dbReference type="Proteomes" id="UP000030302"/>
    </source>
</evidence>
<dbReference type="Gene3D" id="3.40.250.10">
    <property type="entry name" value="Rhodanese-like domain"/>
    <property type="match status" value="1"/>
</dbReference>
<dbReference type="SUPFAM" id="SSF52821">
    <property type="entry name" value="Rhodanese/Cell cycle control phosphatase"/>
    <property type="match status" value="1"/>
</dbReference>
<sequence>MQTTMGVIIWRLRLFAVCLKVYKIFLHKMRDFKAYDLVIDARSPREYEDDHVPGAVNMPVVNNEEYAEVGTLHRTDKMGAYRIGVQYSLRNIARHLAIDLPKYDERIRILVYCFRGGKRSKLWADALETVGYNVEVLKGGWKSYRRSVNDRLATIPPLFRYNVLSGSTGCGKTRLLYALHAAGAQVLDLEDIASHRGSVLGTLPGKQQPSQKYFDSLLLERFSDFDPGRPVWVEAESKKIGNVQLPITLLEKMRAGLTIRIEVDLQQRVLLWRQDYRHFEDDPHAMLDRLKYLRPLVGGEEFKVWEDLATRHQMPELFARLMTHHYDPAYRRSVLHNYPAIDASPLITVDDLSPAGLLPVARSMRTLYEG</sequence>
<dbReference type="Pfam" id="PF00581">
    <property type="entry name" value="Rhodanese"/>
    <property type="match status" value="1"/>
</dbReference>
<dbReference type="NCBIfam" id="NF008752">
    <property type="entry name" value="PRK11784.1-4"/>
    <property type="match status" value="1"/>
</dbReference>
<dbReference type="NCBIfam" id="NF008750">
    <property type="entry name" value="PRK11784.1-2"/>
    <property type="match status" value="1"/>
</dbReference>
<evidence type="ECO:0000313" key="3">
    <source>
        <dbReference type="EMBL" id="AIY44204.1"/>
    </source>
</evidence>
<evidence type="ECO:0000256" key="1">
    <source>
        <dbReference type="ARBA" id="ARBA00023266"/>
    </source>
</evidence>
<keyword evidence="4" id="KW-1185">Reference proteome</keyword>
<dbReference type="GO" id="GO:0043828">
    <property type="term" value="F:tRNA 2-selenouridine synthase activity"/>
    <property type="evidence" value="ECO:0007669"/>
    <property type="project" value="InterPro"/>
</dbReference>
<dbReference type="KEGG" id="care:LT85_p025"/>
<dbReference type="NCBIfam" id="TIGR03167">
    <property type="entry name" value="tRNA_sel_U_synt"/>
    <property type="match status" value="1"/>
</dbReference>
<dbReference type="AlphaFoldDB" id="A0A0A1FKJ9"/>
<dbReference type="InterPro" id="IPR017582">
    <property type="entry name" value="SelU"/>
</dbReference>
<keyword evidence="1" id="KW-0711">Selenium</keyword>
<gene>
    <name evidence="3" type="ORF">LT85_p025</name>
</gene>
<dbReference type="Pfam" id="PF26341">
    <property type="entry name" value="AAA_SelU"/>
    <property type="match status" value="1"/>
</dbReference>
<dbReference type="InterPro" id="IPR001763">
    <property type="entry name" value="Rhodanese-like_dom"/>
</dbReference>